<protein>
    <submittedName>
        <fullName evidence="1">Uncharacterized protein</fullName>
    </submittedName>
</protein>
<evidence type="ECO:0000313" key="2">
    <source>
        <dbReference type="Proteomes" id="UP000197638"/>
    </source>
</evidence>
<dbReference type="EMBL" id="CP022123">
    <property type="protein sequence ID" value="ASG29180.1"/>
    <property type="molecule type" value="Genomic_DNA"/>
</dbReference>
<dbReference type="Proteomes" id="UP000197638">
    <property type="component" value="Chromosome"/>
</dbReference>
<dbReference type="AlphaFoldDB" id="A0A241Q356"/>
<sequence>MLHKFYINTITQEVHKNFCKFVLCQNIVELGDFEYPYEAIKYAKQIGYSNADGCAHCCPQSNNG</sequence>
<accession>A0A241Q356</accession>
<reference evidence="1 2" key="1">
    <citation type="submission" date="2017-06" db="EMBL/GenBank/DDBJ databases">
        <title>Genome sequencing of Fusobacterium nucleatum subsp. polymorphum KCOM 1275 (=ChDC F310).</title>
        <authorList>
            <person name="Kook J.-K."/>
            <person name="Park S.-N."/>
            <person name="Lim Y.K."/>
            <person name="Roh H."/>
        </authorList>
    </citation>
    <scope>NUCLEOTIDE SEQUENCE [LARGE SCALE GENOMIC DNA]</scope>
    <source>
        <strain evidence="1 2">KCOM 1275</strain>
    </source>
</reference>
<gene>
    <name evidence="1" type="ORF">CBG61_09980</name>
</gene>
<proteinExistence type="predicted"/>
<name>A0A241Q356_FUSNP</name>
<organism evidence="1 2">
    <name type="scientific">Fusobacterium nucleatum subsp. polymorphum</name>
    <name type="common">Fusobacterium polymorphum</name>
    <dbReference type="NCBI Taxonomy" id="76857"/>
    <lineage>
        <taxon>Bacteria</taxon>
        <taxon>Fusobacteriati</taxon>
        <taxon>Fusobacteriota</taxon>
        <taxon>Fusobacteriia</taxon>
        <taxon>Fusobacteriales</taxon>
        <taxon>Fusobacteriaceae</taxon>
        <taxon>Fusobacterium</taxon>
    </lineage>
</organism>
<dbReference type="RefSeq" id="WP_088765367.1">
    <property type="nucleotide sequence ID" value="NZ_CP022123.1"/>
</dbReference>
<evidence type="ECO:0000313" key="1">
    <source>
        <dbReference type="EMBL" id="ASG29180.1"/>
    </source>
</evidence>